<feature type="transmembrane region" description="Helical" evidence="7">
    <location>
        <begin position="316"/>
        <end position="341"/>
    </location>
</feature>
<dbReference type="InterPro" id="IPR011701">
    <property type="entry name" value="MFS"/>
</dbReference>
<evidence type="ECO:0000256" key="4">
    <source>
        <dbReference type="ARBA" id="ARBA00022989"/>
    </source>
</evidence>
<keyword evidence="3 7" id="KW-0812">Transmembrane</keyword>
<feature type="transmembrane region" description="Helical" evidence="7">
    <location>
        <begin position="277"/>
        <end position="296"/>
    </location>
</feature>
<dbReference type="InterPro" id="IPR036259">
    <property type="entry name" value="MFS_trans_sf"/>
</dbReference>
<feature type="transmembrane region" description="Helical" evidence="7">
    <location>
        <begin position="209"/>
        <end position="227"/>
    </location>
</feature>
<comment type="subcellular location">
    <subcellularLocation>
        <location evidence="1">Cell membrane</location>
        <topology evidence="1">Multi-pass membrane protein</topology>
    </subcellularLocation>
</comment>
<gene>
    <name evidence="9" type="ORF">ACEZDJ_28365</name>
</gene>
<dbReference type="Proteomes" id="UP001592528">
    <property type="component" value="Unassembled WGS sequence"/>
</dbReference>
<dbReference type="RefSeq" id="WP_030258551.1">
    <property type="nucleotide sequence ID" value="NZ_JBHEZZ010000019.1"/>
</dbReference>
<evidence type="ECO:0000313" key="10">
    <source>
        <dbReference type="Proteomes" id="UP001592528"/>
    </source>
</evidence>
<evidence type="ECO:0000313" key="9">
    <source>
        <dbReference type="EMBL" id="MFC1405203.1"/>
    </source>
</evidence>
<keyword evidence="6" id="KW-0046">Antibiotic resistance</keyword>
<evidence type="ECO:0000259" key="8">
    <source>
        <dbReference type="PROSITE" id="PS50850"/>
    </source>
</evidence>
<dbReference type="Pfam" id="PF07690">
    <property type="entry name" value="MFS_1"/>
    <property type="match status" value="2"/>
</dbReference>
<protein>
    <submittedName>
        <fullName evidence="9">MFS transporter</fullName>
    </submittedName>
</protein>
<name>A0ABV6UUV4_9ACTN</name>
<evidence type="ECO:0000256" key="3">
    <source>
        <dbReference type="ARBA" id="ARBA00022692"/>
    </source>
</evidence>
<feature type="transmembrane region" description="Helical" evidence="7">
    <location>
        <begin position="177"/>
        <end position="197"/>
    </location>
</feature>
<feature type="domain" description="Major facilitator superfamily (MFS) profile" evidence="8">
    <location>
        <begin position="23"/>
        <end position="478"/>
    </location>
</feature>
<feature type="transmembrane region" description="Helical" evidence="7">
    <location>
        <begin position="145"/>
        <end position="165"/>
    </location>
</feature>
<feature type="transmembrane region" description="Helical" evidence="7">
    <location>
        <begin position="119"/>
        <end position="138"/>
    </location>
</feature>
<dbReference type="PROSITE" id="PS50850">
    <property type="entry name" value="MFS"/>
    <property type="match status" value="1"/>
</dbReference>
<dbReference type="PANTHER" id="PTHR42718">
    <property type="entry name" value="MAJOR FACILITATOR SUPERFAMILY MULTIDRUG TRANSPORTER MFSC"/>
    <property type="match status" value="1"/>
</dbReference>
<keyword evidence="10" id="KW-1185">Reference proteome</keyword>
<keyword evidence="4 7" id="KW-1133">Transmembrane helix</keyword>
<feature type="transmembrane region" description="Helical" evidence="7">
    <location>
        <begin position="239"/>
        <end position="256"/>
    </location>
</feature>
<proteinExistence type="predicted"/>
<evidence type="ECO:0000256" key="2">
    <source>
        <dbReference type="ARBA" id="ARBA00022448"/>
    </source>
</evidence>
<feature type="transmembrane region" description="Helical" evidence="7">
    <location>
        <begin position="455"/>
        <end position="473"/>
    </location>
</feature>
<evidence type="ECO:0000256" key="6">
    <source>
        <dbReference type="ARBA" id="ARBA00023251"/>
    </source>
</evidence>
<feature type="transmembrane region" description="Helical" evidence="7">
    <location>
        <begin position="59"/>
        <end position="77"/>
    </location>
</feature>
<feature type="transmembrane region" description="Helical" evidence="7">
    <location>
        <begin position="374"/>
        <end position="396"/>
    </location>
</feature>
<dbReference type="InterPro" id="IPR020846">
    <property type="entry name" value="MFS_dom"/>
</dbReference>
<evidence type="ECO:0000256" key="5">
    <source>
        <dbReference type="ARBA" id="ARBA00023136"/>
    </source>
</evidence>
<organism evidence="9 10">
    <name type="scientific">Streptacidiphilus cavernicola</name>
    <dbReference type="NCBI Taxonomy" id="3342716"/>
    <lineage>
        <taxon>Bacteria</taxon>
        <taxon>Bacillati</taxon>
        <taxon>Actinomycetota</taxon>
        <taxon>Actinomycetes</taxon>
        <taxon>Kitasatosporales</taxon>
        <taxon>Streptomycetaceae</taxon>
        <taxon>Streptacidiphilus</taxon>
    </lineage>
</organism>
<keyword evidence="5 7" id="KW-0472">Membrane</keyword>
<keyword evidence="2" id="KW-0813">Transport</keyword>
<dbReference type="PANTHER" id="PTHR42718:SF9">
    <property type="entry name" value="MAJOR FACILITATOR SUPERFAMILY MULTIDRUG TRANSPORTER MFSC"/>
    <property type="match status" value="1"/>
</dbReference>
<comment type="caution">
    <text evidence="9">The sequence shown here is derived from an EMBL/GenBank/DDBJ whole genome shotgun (WGS) entry which is preliminary data.</text>
</comment>
<evidence type="ECO:0000256" key="1">
    <source>
        <dbReference type="ARBA" id="ARBA00004651"/>
    </source>
</evidence>
<dbReference type="EMBL" id="JBHEZZ010000019">
    <property type="protein sequence ID" value="MFC1405203.1"/>
    <property type="molecule type" value="Genomic_DNA"/>
</dbReference>
<dbReference type="Gene3D" id="1.20.1250.20">
    <property type="entry name" value="MFS general substrate transporter like domains"/>
    <property type="match status" value="2"/>
</dbReference>
<reference evidence="9 10" key="1">
    <citation type="submission" date="2024-09" db="EMBL/GenBank/DDBJ databases">
        <authorList>
            <person name="Lee S.D."/>
        </authorList>
    </citation>
    <scope>NUCLEOTIDE SEQUENCE [LARGE SCALE GENOMIC DNA]</scope>
    <source>
        <strain evidence="9 10">N1-5</strain>
    </source>
</reference>
<evidence type="ECO:0000256" key="7">
    <source>
        <dbReference type="SAM" id="Phobius"/>
    </source>
</evidence>
<dbReference type="SUPFAM" id="SSF103473">
    <property type="entry name" value="MFS general substrate transporter"/>
    <property type="match status" value="1"/>
</dbReference>
<feature type="transmembrane region" description="Helical" evidence="7">
    <location>
        <begin position="21"/>
        <end position="47"/>
    </location>
</feature>
<feature type="transmembrane region" description="Helical" evidence="7">
    <location>
        <begin position="417"/>
        <end position="435"/>
    </location>
</feature>
<feature type="transmembrane region" description="Helical" evidence="7">
    <location>
        <begin position="348"/>
        <end position="368"/>
    </location>
</feature>
<accession>A0ABV6UUV4</accession>
<sequence length="495" mass="52406">MSDTSVHGSPTSSGPERSTGYYALVLTVILLFCEANTFSAILFYNALPHMSPPFTPSELPWIVSISLLVAAAAQPLVGKLADVFGFRRLVLVIALLYLAGSLLGAVTHSFALILVARALQGGIIALPAAVYAFFRGFFPKRMVPIVVGMNVTGVGVAGIMSPIVAGALLDAFGYQSIFWFCFIYIGVFTPLILLVVPRSGPRISRRIDVPGSLMITLGVGSLLFSLTEGSDNGWTSASFLIPLLIGLAVLVGFVVVETRVAEPMIQIRVLTSHAVRNSLLVALLVGIPASTWNYLFPQLVSPDRVHGMDYGFGLTALQAGYVAIPSGLCTTLAGPLGGYLCRRTSPRLVMIGSALCGLVAALSIAYFHSHLWQVIVAGLFGGVCLGFYFAAGPNLIIDAVPEEITGVATGIQTCMSAFMGSVMPIIMSIILAHNVLRTDPTTHRTISTTRGFIDLYWIMAGACVLGLAVALAMRHGRRPSAGDEPQQEAAPALAH</sequence>
<feature type="transmembrane region" description="Helical" evidence="7">
    <location>
        <begin position="89"/>
        <end position="113"/>
    </location>
</feature>